<dbReference type="Proteomes" id="UP000075902">
    <property type="component" value="Unassembled WGS sequence"/>
</dbReference>
<keyword evidence="1" id="KW-0732">Signal</keyword>
<organism evidence="2 3">
    <name type="scientific">Anopheles melas</name>
    <dbReference type="NCBI Taxonomy" id="34690"/>
    <lineage>
        <taxon>Eukaryota</taxon>
        <taxon>Metazoa</taxon>
        <taxon>Ecdysozoa</taxon>
        <taxon>Arthropoda</taxon>
        <taxon>Hexapoda</taxon>
        <taxon>Insecta</taxon>
        <taxon>Pterygota</taxon>
        <taxon>Neoptera</taxon>
        <taxon>Endopterygota</taxon>
        <taxon>Diptera</taxon>
        <taxon>Nematocera</taxon>
        <taxon>Culicoidea</taxon>
        <taxon>Culicidae</taxon>
        <taxon>Anophelinae</taxon>
        <taxon>Anopheles</taxon>
    </lineage>
</organism>
<dbReference type="PANTHER" id="PTHR37157:SF2">
    <property type="entry name" value="EB DOMAIN-CONTAINING PROTEIN-RELATED"/>
    <property type="match status" value="1"/>
</dbReference>
<evidence type="ECO:0000313" key="2">
    <source>
        <dbReference type="EnsemblMetazoa" id="AMEC013172-PA"/>
    </source>
</evidence>
<sequence length="1408" mass="153230">MKPLKPYQPFTAVVVLLLLFAVILPNCRSLATDETAAKKPPKRTVKKMILLDHTPVLPHKVRLLEDCSRGASTNCTRTCPDSYTVDARQQYCRPKRQDGICPPGYVQRAGAGGAAGCVLEQIHCPPGSKREGNRCVVRSYSCPPGYVQRGQSCVRDNICQPGYRWESGLCFPASARIFCPPGFTEQHPGGGNCAPAACSDCCDCREEVAATICPSGYSTQWGRCVRHQQASPDLRIHSVTYRLPVECAAGHTFNGGQCETVSTVGRPVCRSGHFYNGSCVEVAKCLRGTLNGVCSCEQEQHVASACAAGKVLDGVCVISRAHCKPPAKLRNGVCVRETRTRPHCPEGGVPYQKEYCALEVPRCARGFTLDEHGLCRRGTHACTFECGLYQRLNRWCGLPANCPEGYTLSEAGHCLREKIRPAYSCPEGTVERGDRCVSVSPLCRSNYRYDPGVDLCTRCDERAMACARGNLTGGQCVWSEPACPAGHEWKDSVCVRNDTRRYSCRKGYEHGEQCVHGELACPTGGYELQGEVCTVREDVHCPEGSYAVEGRCTIAKECPEGFLAGADACVREVRRLANATEPTCPAGYAYEGDVCIRRTVVEASVSRKDAVCPDGYERGREERCVRLVRTFPVCPPRTIYTDRSDRCYCEVDLMCPTGYERTGTDCTYRAAGYTSLVNFLNPCYGAFCGGGGAYCITQCSFPPCPFEPCAASGLTATFGPRATRCLTPGAGDTDCPPQTIIGLVCPPGYERVNSSCLAYYDKVCPAGYELDGEECTQTVHVAPICPSGYRPASSAGSACIQTSCPNGYKLTGTGSTCEKRELRSPKPCPPGWDFFQGACHRRTLCRNGTIEGAYCVEREFTRPTCPEGYIQRGEDCTTQGTCRTIGAVLIDGQCVRIEEPAPCPEGTYRHGRHCVYPDAPECEDVQHVATQCTSEIDSRGYCWQRTAPTCPQGYRLRDDRCISCQSEKPNCPTHLAIRQEMCTADRVACPEGHFLRDGYCVTVDVTRPRCPAGDYTLCNGFCIVPYLHECKATKYGLATCSRGFLQHGKCVEHARCADAHHTLVGGECQLRTFVDASCHGKGTRVGELCIGGTPKCPPSYALTGGQCYSCQVENAQCATAGASCAESFCQLEPPRCSSSGAMFDGRSCRQLVTSKPVCPTGTNPDRYEPKFCQLKSERAVYNCPAEHHYQNGVCLKKLYKTPSCPADYKLRNGACVKRICTRMSSGSACGDVGGPLALTTGPTVSCAQCLNETAGTIGGGSWSSTAPAQNGVDLCCMVYSPRICRDGGECRHEQERLCGSFCLTEDDRIYLTVSRTVRVGNRLYVAPAHRSGSFDYNDEDDEDEGDDEDHDEGLGTDCAQCEIGPANCAKHCNTYDCEELDEEGCNFKEANTFCAQYRGAKICEHFSL</sequence>
<dbReference type="PANTHER" id="PTHR37157">
    <property type="entry name" value="PRION-LIKE-(Q/N-RICH) DOMAIN-BEARING PROTEIN 25"/>
    <property type="match status" value="1"/>
</dbReference>
<feature type="chain" id="PRO_5008137659" description="EGF-like domain-containing protein" evidence="1">
    <location>
        <begin position="30"/>
        <end position="1408"/>
    </location>
</feature>
<dbReference type="SUPFAM" id="SSF57184">
    <property type="entry name" value="Growth factor receptor domain"/>
    <property type="match status" value="2"/>
</dbReference>
<dbReference type="InterPro" id="IPR006150">
    <property type="entry name" value="Cys_repeat_1"/>
</dbReference>
<accession>A0A182U3C7</accession>
<evidence type="ECO:0000313" key="3">
    <source>
        <dbReference type="Proteomes" id="UP000075902"/>
    </source>
</evidence>
<reference evidence="2" key="2">
    <citation type="submission" date="2020-05" db="UniProtKB">
        <authorList>
            <consortium name="EnsemblMetazoa"/>
        </authorList>
    </citation>
    <scope>IDENTIFICATION</scope>
    <source>
        <strain evidence="2">CM1001059</strain>
    </source>
</reference>
<proteinExistence type="predicted"/>
<evidence type="ECO:0008006" key="4">
    <source>
        <dbReference type="Google" id="ProtNLM"/>
    </source>
</evidence>
<protein>
    <recommendedName>
        <fullName evidence="4">EGF-like domain-containing protein</fullName>
    </recommendedName>
</protein>
<dbReference type="STRING" id="34690.A0A182U3C7"/>
<reference evidence="3" key="1">
    <citation type="submission" date="2014-01" db="EMBL/GenBank/DDBJ databases">
        <title>The Genome Sequence of Anopheles melas CM1001059_A (V2).</title>
        <authorList>
            <consortium name="The Broad Institute Genomics Platform"/>
            <person name="Neafsey D.E."/>
            <person name="Besansky N."/>
            <person name="Howell P."/>
            <person name="Walton C."/>
            <person name="Young S.K."/>
            <person name="Zeng Q."/>
            <person name="Gargeya S."/>
            <person name="Fitzgerald M."/>
            <person name="Haas B."/>
            <person name="Abouelleil A."/>
            <person name="Allen A.W."/>
            <person name="Alvarado L."/>
            <person name="Arachchi H.M."/>
            <person name="Berlin A.M."/>
            <person name="Chapman S.B."/>
            <person name="Gainer-Dewar J."/>
            <person name="Goldberg J."/>
            <person name="Griggs A."/>
            <person name="Gujja S."/>
            <person name="Hansen M."/>
            <person name="Howarth C."/>
            <person name="Imamovic A."/>
            <person name="Ireland A."/>
            <person name="Larimer J."/>
            <person name="McCowan C."/>
            <person name="Murphy C."/>
            <person name="Pearson M."/>
            <person name="Poon T.W."/>
            <person name="Priest M."/>
            <person name="Roberts A."/>
            <person name="Saif S."/>
            <person name="Shea T."/>
            <person name="Sisk P."/>
            <person name="Sykes S."/>
            <person name="Wortman J."/>
            <person name="Nusbaum C."/>
            <person name="Birren B."/>
        </authorList>
    </citation>
    <scope>NUCLEOTIDE SEQUENCE [LARGE SCALE GENOMIC DNA]</scope>
    <source>
        <strain evidence="3">CM1001059</strain>
    </source>
</reference>
<feature type="signal peptide" evidence="1">
    <location>
        <begin position="1"/>
        <end position="29"/>
    </location>
</feature>
<evidence type="ECO:0000256" key="1">
    <source>
        <dbReference type="SAM" id="SignalP"/>
    </source>
</evidence>
<keyword evidence="3" id="KW-1185">Reference proteome</keyword>
<dbReference type="SMART" id="SM00289">
    <property type="entry name" value="WR1"/>
    <property type="match status" value="8"/>
</dbReference>
<name>A0A182U3C7_9DIPT</name>
<dbReference type="VEuPathDB" id="VectorBase:AMEC013172"/>
<dbReference type="EnsemblMetazoa" id="AMEC013172-RA">
    <property type="protein sequence ID" value="AMEC013172-PA"/>
    <property type="gene ID" value="AMEC013172"/>
</dbReference>
<dbReference type="InterPro" id="IPR009030">
    <property type="entry name" value="Growth_fac_rcpt_cys_sf"/>
</dbReference>